<dbReference type="InterPro" id="IPR023631">
    <property type="entry name" value="Amidase_dom"/>
</dbReference>
<dbReference type="PANTHER" id="PTHR11895">
    <property type="entry name" value="TRANSAMIDASE"/>
    <property type="match status" value="1"/>
</dbReference>
<dbReference type="InterPro" id="IPR020556">
    <property type="entry name" value="Amidase_CS"/>
</dbReference>
<dbReference type="InterPro" id="IPR000120">
    <property type="entry name" value="Amidase"/>
</dbReference>
<dbReference type="RefSeq" id="WP_306101285.1">
    <property type="nucleotide sequence ID" value="NZ_CP162601.1"/>
</dbReference>
<gene>
    <name evidence="3" type="ORF">AB0763_05295</name>
</gene>
<evidence type="ECO:0000256" key="1">
    <source>
        <dbReference type="ARBA" id="ARBA00009199"/>
    </source>
</evidence>
<dbReference type="AlphaFoldDB" id="A0AB39HIP5"/>
<name>A0AB39HIP5_9VIBR</name>
<dbReference type="EMBL" id="CP162601">
    <property type="protein sequence ID" value="XDK26055.1"/>
    <property type="molecule type" value="Genomic_DNA"/>
</dbReference>
<sequence>MLNTEPSLSIQTKASLLEETVTICIEKIKKQNTKWHAIAKLLEQNAVDQVQQKQKIFAESGEIGPLAGLPIVVKELVDIKGLTTEFGSFEYAQGPAKANAPVIDLLERAGAIVLGTAHMVEFAIGSWGTNPMKGTPWNPADPKVHRVAGGSSSGSAVAVAADLVPAAIGSDTGGSIRIPASLCGVIGYKPTYGLISNQAVAPLGPTFDTLGPLTHTVEQAKILTEVMSEQDLSHEPVQLKGLTVAIVNPGLLEPIDEQIKTAYDLALQRLEDCGATISEIKLPLSFTEFQALNGDIVSYEIYNFLGHIADRPTSNIDPDIRKRVLAGKKVTKEDYRKLLDQLSQVRETFYRQFRNFDVLILPGTPICAKRLSEVDESEIPMSRYTRIANCLDLCAISLPLTLSKELLPIGWQLCSLAHRDDFLLSLAQTISVDEILGDRLRALAKRNTV</sequence>
<dbReference type="PANTHER" id="PTHR11895:SF7">
    <property type="entry name" value="GLUTAMYL-TRNA(GLN) AMIDOTRANSFERASE SUBUNIT A, MITOCHONDRIAL"/>
    <property type="match status" value="1"/>
</dbReference>
<dbReference type="Pfam" id="PF01425">
    <property type="entry name" value="Amidase"/>
    <property type="match status" value="1"/>
</dbReference>
<evidence type="ECO:0000259" key="2">
    <source>
        <dbReference type="Pfam" id="PF01425"/>
    </source>
</evidence>
<dbReference type="SUPFAM" id="SSF75304">
    <property type="entry name" value="Amidase signature (AS) enzymes"/>
    <property type="match status" value="1"/>
</dbReference>
<dbReference type="InterPro" id="IPR036928">
    <property type="entry name" value="AS_sf"/>
</dbReference>
<reference evidence="3" key="1">
    <citation type="submission" date="2024-07" db="EMBL/GenBank/DDBJ databases">
        <title>Genome Analysis of a Potential Novel Vibrio Species Secreting pH- and Thermo-stable Alginate Lyase and its Application in Producing Alginate Oligosaccharides.</title>
        <authorList>
            <person name="Huang H."/>
            <person name="Bao K."/>
        </authorList>
    </citation>
    <scope>NUCLEOTIDE SEQUENCE</scope>
    <source>
        <strain evidence="3">HB236076</strain>
    </source>
</reference>
<dbReference type="Gene3D" id="3.90.1300.10">
    <property type="entry name" value="Amidase signature (AS) domain"/>
    <property type="match status" value="1"/>
</dbReference>
<dbReference type="PROSITE" id="PS00571">
    <property type="entry name" value="AMIDASES"/>
    <property type="match status" value="1"/>
</dbReference>
<proteinExistence type="inferred from homology"/>
<protein>
    <submittedName>
        <fullName evidence="3">Amidase</fullName>
    </submittedName>
</protein>
<organism evidence="3">
    <name type="scientific">Vibrio sp. HB236076</name>
    <dbReference type="NCBI Taxonomy" id="3232307"/>
    <lineage>
        <taxon>Bacteria</taxon>
        <taxon>Pseudomonadati</taxon>
        <taxon>Pseudomonadota</taxon>
        <taxon>Gammaproteobacteria</taxon>
        <taxon>Vibrionales</taxon>
        <taxon>Vibrionaceae</taxon>
        <taxon>Vibrio</taxon>
    </lineage>
</organism>
<comment type="similarity">
    <text evidence="1">Belongs to the amidase family.</text>
</comment>
<dbReference type="KEGG" id="vih:AB0763_05295"/>
<feature type="domain" description="Amidase" evidence="2">
    <location>
        <begin position="19"/>
        <end position="424"/>
    </location>
</feature>
<dbReference type="GO" id="GO:0003824">
    <property type="term" value="F:catalytic activity"/>
    <property type="evidence" value="ECO:0007669"/>
    <property type="project" value="InterPro"/>
</dbReference>
<accession>A0AB39HIP5</accession>
<evidence type="ECO:0000313" key="3">
    <source>
        <dbReference type="EMBL" id="XDK26055.1"/>
    </source>
</evidence>